<dbReference type="InterPro" id="IPR036249">
    <property type="entry name" value="Thioredoxin-like_sf"/>
</dbReference>
<evidence type="ECO:0000256" key="1">
    <source>
        <dbReference type="ARBA" id="ARBA00007198"/>
    </source>
</evidence>
<gene>
    <name evidence="3" type="ORF">GGQ96_000018</name>
</gene>
<evidence type="ECO:0000313" key="4">
    <source>
        <dbReference type="Proteomes" id="UP000574769"/>
    </source>
</evidence>
<keyword evidence="3" id="KW-0560">Oxidoreductase</keyword>
<reference evidence="3 4" key="1">
    <citation type="submission" date="2020-08" db="EMBL/GenBank/DDBJ databases">
        <title>Genomic Encyclopedia of Type Strains, Phase IV (KMG-IV): sequencing the most valuable type-strain genomes for metagenomic binning, comparative biology and taxonomic classification.</title>
        <authorList>
            <person name="Goeker M."/>
        </authorList>
    </citation>
    <scope>NUCLEOTIDE SEQUENCE [LARGE SCALE GENOMIC DNA]</scope>
    <source>
        <strain evidence="3 4">DSM 15867</strain>
    </source>
</reference>
<dbReference type="AlphaFoldDB" id="A0A7W7AH15"/>
<keyword evidence="4" id="KW-1185">Reference proteome</keyword>
<dbReference type="SUPFAM" id="SSF52833">
    <property type="entry name" value="Thioredoxin-like"/>
    <property type="match status" value="1"/>
</dbReference>
<dbReference type="GO" id="GO:0008794">
    <property type="term" value="F:arsenate reductase (glutaredoxin) activity"/>
    <property type="evidence" value="ECO:0007669"/>
    <property type="project" value="UniProtKB-EC"/>
</dbReference>
<dbReference type="Pfam" id="PF03960">
    <property type="entry name" value="ArsC"/>
    <property type="match status" value="1"/>
</dbReference>
<comment type="similarity">
    <text evidence="1 2">Belongs to the ArsC family.</text>
</comment>
<protein>
    <submittedName>
        <fullName evidence="3">Arsenate reductase</fullName>
        <ecNumber evidence="3">1.20.4.1</ecNumber>
    </submittedName>
</protein>
<sequence>MSRPPFAPRAASHQPAFRAHRHRDLGIPAAAAHKPVMADPHRPAATLYHYPRCSKSRAALALLEAAGAEVTIIDYLNDPPDPAELARLYARAGLTAAQGLRRGEAGTAALAGADDATILVAMAADPILIERPLVETERGVVLARPPERVTEVL</sequence>
<name>A0A7W7AH15_9SPHN</name>
<dbReference type="PANTHER" id="PTHR30041">
    <property type="entry name" value="ARSENATE REDUCTASE"/>
    <property type="match status" value="1"/>
</dbReference>
<dbReference type="InterPro" id="IPR006660">
    <property type="entry name" value="Arsenate_reductase-like"/>
</dbReference>
<dbReference type="Gene3D" id="3.40.30.10">
    <property type="entry name" value="Glutaredoxin"/>
    <property type="match status" value="1"/>
</dbReference>
<accession>A0A7W7AH15</accession>
<proteinExistence type="inferred from homology"/>
<dbReference type="EMBL" id="JACHNY010000001">
    <property type="protein sequence ID" value="MBB4615912.1"/>
    <property type="molecule type" value="Genomic_DNA"/>
</dbReference>
<evidence type="ECO:0000256" key="2">
    <source>
        <dbReference type="PROSITE-ProRule" id="PRU01282"/>
    </source>
</evidence>
<organism evidence="3 4">
    <name type="scientific">Sphingomonas abaci</name>
    <dbReference type="NCBI Taxonomy" id="237611"/>
    <lineage>
        <taxon>Bacteria</taxon>
        <taxon>Pseudomonadati</taxon>
        <taxon>Pseudomonadota</taxon>
        <taxon>Alphaproteobacteria</taxon>
        <taxon>Sphingomonadales</taxon>
        <taxon>Sphingomonadaceae</taxon>
        <taxon>Sphingomonas</taxon>
    </lineage>
</organism>
<dbReference type="EC" id="1.20.4.1" evidence="3"/>
<dbReference type="Proteomes" id="UP000574769">
    <property type="component" value="Unassembled WGS sequence"/>
</dbReference>
<dbReference type="PANTHER" id="PTHR30041:SF4">
    <property type="entry name" value="ARSENATE REDUCTASE"/>
    <property type="match status" value="1"/>
</dbReference>
<evidence type="ECO:0000313" key="3">
    <source>
        <dbReference type="EMBL" id="MBB4615912.1"/>
    </source>
</evidence>
<dbReference type="PROSITE" id="PS51353">
    <property type="entry name" value="ARSC"/>
    <property type="match status" value="1"/>
</dbReference>
<comment type="caution">
    <text evidence="3">The sequence shown here is derived from an EMBL/GenBank/DDBJ whole genome shotgun (WGS) entry which is preliminary data.</text>
</comment>